<gene>
    <name evidence="4" type="ORF">GCM10009863_09850</name>
</gene>
<dbReference type="PROSITE" id="PS00086">
    <property type="entry name" value="CYTOCHROME_P450"/>
    <property type="match status" value="1"/>
</dbReference>
<dbReference type="PANTHER" id="PTHR46696:SF1">
    <property type="entry name" value="CYTOCHROME P450 YJIB-RELATED"/>
    <property type="match status" value="1"/>
</dbReference>
<keyword evidence="2" id="KW-0408">Iron</keyword>
<organism evidence="4 5">
    <name type="scientific">Streptomyces axinellae</name>
    <dbReference type="NCBI Taxonomy" id="552788"/>
    <lineage>
        <taxon>Bacteria</taxon>
        <taxon>Bacillati</taxon>
        <taxon>Actinomycetota</taxon>
        <taxon>Actinomycetes</taxon>
        <taxon>Kitasatosporales</taxon>
        <taxon>Streptomycetaceae</taxon>
        <taxon>Streptomyces</taxon>
    </lineage>
</organism>
<evidence type="ECO:0000313" key="5">
    <source>
        <dbReference type="Proteomes" id="UP001501447"/>
    </source>
</evidence>
<dbReference type="EMBL" id="BAAARJ010000003">
    <property type="protein sequence ID" value="GAA2598508.1"/>
    <property type="molecule type" value="Genomic_DNA"/>
</dbReference>
<protein>
    <submittedName>
        <fullName evidence="4">Cytochrome P450</fullName>
    </submittedName>
</protein>
<dbReference type="PANTHER" id="PTHR46696">
    <property type="entry name" value="P450, PUTATIVE (EUROFUNG)-RELATED"/>
    <property type="match status" value="1"/>
</dbReference>
<dbReference type="CDD" id="cd11031">
    <property type="entry name" value="Cyp158A-like"/>
    <property type="match status" value="1"/>
</dbReference>
<dbReference type="InterPro" id="IPR002397">
    <property type="entry name" value="Cyt_P450_B"/>
</dbReference>
<dbReference type="InterPro" id="IPR036396">
    <property type="entry name" value="Cyt_P450_sf"/>
</dbReference>
<dbReference type="Proteomes" id="UP001501447">
    <property type="component" value="Unassembled WGS sequence"/>
</dbReference>
<reference evidence="4 5" key="1">
    <citation type="journal article" date="2019" name="Int. J. Syst. Evol. Microbiol.">
        <title>The Global Catalogue of Microorganisms (GCM) 10K type strain sequencing project: providing services to taxonomists for standard genome sequencing and annotation.</title>
        <authorList>
            <consortium name="The Broad Institute Genomics Platform"/>
            <consortium name="The Broad Institute Genome Sequencing Center for Infectious Disease"/>
            <person name="Wu L."/>
            <person name="Ma J."/>
        </authorList>
    </citation>
    <scope>NUCLEOTIDE SEQUENCE [LARGE SCALE GENOMIC DNA]</scope>
    <source>
        <strain evidence="4 5">JCM 16373</strain>
    </source>
</reference>
<dbReference type="PRINTS" id="PR00359">
    <property type="entry name" value="BP450"/>
</dbReference>
<evidence type="ECO:0000256" key="3">
    <source>
        <dbReference type="SAM" id="MobiDB-lite"/>
    </source>
</evidence>
<keyword evidence="5" id="KW-1185">Reference proteome</keyword>
<proteinExistence type="inferred from homology"/>
<evidence type="ECO:0000313" key="4">
    <source>
        <dbReference type="EMBL" id="GAA2598508.1"/>
    </source>
</evidence>
<comment type="similarity">
    <text evidence="1 2">Belongs to the cytochrome P450 family.</text>
</comment>
<comment type="caution">
    <text evidence="4">The sequence shown here is derived from an EMBL/GenBank/DDBJ whole genome shotgun (WGS) entry which is preliminary data.</text>
</comment>
<keyword evidence="2" id="KW-0349">Heme</keyword>
<keyword evidence="2" id="KW-0479">Metal-binding</keyword>
<feature type="region of interest" description="Disordered" evidence="3">
    <location>
        <begin position="1"/>
        <end position="59"/>
    </location>
</feature>
<dbReference type="InterPro" id="IPR017972">
    <property type="entry name" value="Cyt_P450_CS"/>
</dbReference>
<dbReference type="InterPro" id="IPR001128">
    <property type="entry name" value="Cyt_P450"/>
</dbReference>
<keyword evidence="2" id="KW-0503">Monooxygenase</keyword>
<feature type="compositionally biased region" description="Low complexity" evidence="3">
    <location>
        <begin position="20"/>
        <end position="42"/>
    </location>
</feature>
<sequence>MPRHSVHTARTARAEHATRAGHAGLPGAAGPLEGAGPPEDAGQTARPYPPPRESATEVPSAYARLRAEEPVCPVTLPSGDTGHLVSRYDDVRAVLADPRCSRAATVRPEAPKLTAVPFDAGGLFTMDPPEHTRLRALVARAFTPRRVAAMRPGIARLAGELADATRAAGAPADLNETFVFPFPVAVICELLGVPYSDRERFRTWSDAVVSLTAHSPEQMRQHKGALLAYLQELVAEKRRRPGDDLLSALVLVRDERGALSERELLTMAMTLLIAGHETTVGVLGASVLTLLRRPERMGLVPGTEAGLAALTEELLRVNPIGDGGPLRVTTAPVEVAGTVLPANSAVIAAVCSANRDATRFPEPDRFDPGRYGTCGSGSGGAAPDRPGPAPHLAFGHGPHFCLGAPLARAELQVALRTLAERFPALRLAVPAEEITMRPGLLVNRLTSLPVTW</sequence>
<evidence type="ECO:0000256" key="2">
    <source>
        <dbReference type="RuleBase" id="RU000461"/>
    </source>
</evidence>
<dbReference type="PRINTS" id="PR00385">
    <property type="entry name" value="P450"/>
</dbReference>
<keyword evidence="2" id="KW-0560">Oxidoreductase</keyword>
<dbReference type="Gene3D" id="1.10.630.10">
    <property type="entry name" value="Cytochrome P450"/>
    <property type="match status" value="1"/>
</dbReference>
<name>A0ABN3PR33_9ACTN</name>
<evidence type="ECO:0000256" key="1">
    <source>
        <dbReference type="ARBA" id="ARBA00010617"/>
    </source>
</evidence>
<dbReference type="SUPFAM" id="SSF48264">
    <property type="entry name" value="Cytochrome P450"/>
    <property type="match status" value="1"/>
</dbReference>
<dbReference type="RefSeq" id="WP_344562539.1">
    <property type="nucleotide sequence ID" value="NZ_BAAARJ010000003.1"/>
</dbReference>
<accession>A0ABN3PR33</accession>
<dbReference type="Pfam" id="PF00067">
    <property type="entry name" value="p450"/>
    <property type="match status" value="2"/>
</dbReference>
<feature type="region of interest" description="Disordered" evidence="3">
    <location>
        <begin position="361"/>
        <end position="390"/>
    </location>
</feature>